<comment type="caution">
    <text evidence="2">The sequence shown here is derived from an EMBL/GenBank/DDBJ whole genome shotgun (WGS) entry which is preliminary data.</text>
</comment>
<sequence length="346" mass="33700">MATNNFKPFAAGTGANVTAQADYEALAALVSGFTAGKASSAQVNKALRQSTVLASVLAQFIANTTGKDVLDNGDTTTLLNNLITALKTNGALSFLQTANNFSEIKSAGTTAVSAALANLGSSDGTLMGRLLNIKTFATSGSYTATTGTKKIIVKMVGGGGSGASGPVNISGYQSGGGGGASGCYLEFSILISALTTPVSITIGAGGSGVSNSAGIMGGTTSFGSYASVLGGFGGQILASTNSASVIYGMSGSRGVGSYTLSSSATLIDYDYGNISGDATITANGERGGFGAASRIGSSVLGGGVNTIGMNATTHGSGGGGTVSNSATTVYASGAGFSGYMIIEEYA</sequence>
<accession>A0A4R1NBV5</accession>
<protein>
    <recommendedName>
        <fullName evidence="1">Glycine-rich domain-containing protein</fullName>
    </recommendedName>
</protein>
<dbReference type="EMBL" id="SJOI01000001">
    <property type="protein sequence ID" value="TCL04209.1"/>
    <property type="molecule type" value="Genomic_DNA"/>
</dbReference>
<evidence type="ECO:0000313" key="2">
    <source>
        <dbReference type="EMBL" id="TCL04209.1"/>
    </source>
</evidence>
<name>A0A4R1NBV5_9GAMM</name>
<dbReference type="InterPro" id="IPR049304">
    <property type="entry name" value="Gly_rich_dom"/>
</dbReference>
<evidence type="ECO:0000313" key="3">
    <source>
        <dbReference type="Proteomes" id="UP000294555"/>
    </source>
</evidence>
<dbReference type="Pfam" id="PF21722">
    <property type="entry name" value="Gly_rich_2"/>
    <property type="match status" value="1"/>
</dbReference>
<dbReference type="RefSeq" id="WP_132923006.1">
    <property type="nucleotide sequence ID" value="NZ_SJOI01000001.1"/>
</dbReference>
<dbReference type="Proteomes" id="UP000294555">
    <property type="component" value="Unassembled WGS sequence"/>
</dbReference>
<evidence type="ECO:0000259" key="1">
    <source>
        <dbReference type="Pfam" id="PF21722"/>
    </source>
</evidence>
<proteinExistence type="predicted"/>
<reference evidence="2 3" key="1">
    <citation type="submission" date="2019-02" db="EMBL/GenBank/DDBJ databases">
        <title>Investigation of anaerobic lignin degradation for improved lignocellulosic biofuels.</title>
        <authorList>
            <person name="Deangelis K."/>
        </authorList>
    </citation>
    <scope>NUCLEOTIDE SEQUENCE [LARGE SCALE GENOMIC DNA]</scope>
    <source>
        <strain evidence="2 3">159R</strain>
    </source>
</reference>
<dbReference type="OrthoDB" id="1921264at2"/>
<organism evidence="2 3">
    <name type="scientific">Sodalis ligni</name>
    <dbReference type="NCBI Taxonomy" id="2697027"/>
    <lineage>
        <taxon>Bacteria</taxon>
        <taxon>Pseudomonadati</taxon>
        <taxon>Pseudomonadota</taxon>
        <taxon>Gammaproteobacteria</taxon>
        <taxon>Enterobacterales</taxon>
        <taxon>Bruguierivoracaceae</taxon>
        <taxon>Sodalis</taxon>
    </lineage>
</organism>
<feature type="domain" description="Glycine-rich" evidence="1">
    <location>
        <begin position="140"/>
        <end position="342"/>
    </location>
</feature>
<gene>
    <name evidence="2" type="ORF">EZJ58_2320</name>
</gene>
<dbReference type="AlphaFoldDB" id="A0A4R1NBV5"/>
<keyword evidence="3" id="KW-1185">Reference proteome</keyword>